<evidence type="ECO:0000313" key="5">
    <source>
        <dbReference type="EMBL" id="OGG14565.1"/>
    </source>
</evidence>
<protein>
    <recommendedName>
        <fullName evidence="4">HTH arsR-type domain-containing protein</fullName>
    </recommendedName>
</protein>
<dbReference type="SUPFAM" id="SSF46785">
    <property type="entry name" value="Winged helix' DNA-binding domain"/>
    <property type="match status" value="1"/>
</dbReference>
<dbReference type="InterPro" id="IPR036390">
    <property type="entry name" value="WH_DNA-bd_sf"/>
</dbReference>
<dbReference type="GO" id="GO:0003700">
    <property type="term" value="F:DNA-binding transcription factor activity"/>
    <property type="evidence" value="ECO:0007669"/>
    <property type="project" value="InterPro"/>
</dbReference>
<dbReference type="PANTHER" id="PTHR43132">
    <property type="entry name" value="ARSENICAL RESISTANCE OPERON REPRESSOR ARSR-RELATED"/>
    <property type="match status" value="1"/>
</dbReference>
<name>A0A1F5ZQF3_9BACT</name>
<dbReference type="Proteomes" id="UP000177383">
    <property type="component" value="Unassembled WGS sequence"/>
</dbReference>
<dbReference type="InterPro" id="IPR011991">
    <property type="entry name" value="ArsR-like_HTH"/>
</dbReference>
<dbReference type="STRING" id="1798375.A2773_02145"/>
<keyword evidence="1" id="KW-0805">Transcription regulation</keyword>
<evidence type="ECO:0000313" key="6">
    <source>
        <dbReference type="Proteomes" id="UP000177383"/>
    </source>
</evidence>
<dbReference type="PANTHER" id="PTHR43132:SF2">
    <property type="entry name" value="ARSENICAL RESISTANCE OPERON REPRESSOR ARSR-RELATED"/>
    <property type="match status" value="1"/>
</dbReference>
<accession>A0A1F5ZQF3</accession>
<dbReference type="EMBL" id="MFJE01000013">
    <property type="protein sequence ID" value="OGG14565.1"/>
    <property type="molecule type" value="Genomic_DNA"/>
</dbReference>
<sequence>MKKKCFRCFGVLSTKSRFDIFSRLKTNKGDVTVSTLVTMLKLRQPTVSFHVEELVKIGLVKKEKSGREVHLAAVKKCSDCPLFN</sequence>
<evidence type="ECO:0000256" key="1">
    <source>
        <dbReference type="ARBA" id="ARBA00023015"/>
    </source>
</evidence>
<dbReference type="SMART" id="SM00418">
    <property type="entry name" value="HTH_ARSR"/>
    <property type="match status" value="1"/>
</dbReference>
<organism evidence="5 6">
    <name type="scientific">Candidatus Gottesmanbacteria bacterium RIFCSPHIGHO2_01_FULL_39_10</name>
    <dbReference type="NCBI Taxonomy" id="1798375"/>
    <lineage>
        <taxon>Bacteria</taxon>
        <taxon>Candidatus Gottesmaniibacteriota</taxon>
    </lineage>
</organism>
<dbReference type="InterPro" id="IPR051011">
    <property type="entry name" value="Metal_resp_trans_reg"/>
</dbReference>
<evidence type="ECO:0000256" key="3">
    <source>
        <dbReference type="ARBA" id="ARBA00023163"/>
    </source>
</evidence>
<dbReference type="PROSITE" id="PS50987">
    <property type="entry name" value="HTH_ARSR_2"/>
    <property type="match status" value="1"/>
</dbReference>
<dbReference type="Gene3D" id="1.10.10.10">
    <property type="entry name" value="Winged helix-like DNA-binding domain superfamily/Winged helix DNA-binding domain"/>
    <property type="match status" value="1"/>
</dbReference>
<dbReference type="CDD" id="cd00090">
    <property type="entry name" value="HTH_ARSR"/>
    <property type="match status" value="1"/>
</dbReference>
<keyword evidence="2" id="KW-0238">DNA-binding</keyword>
<dbReference type="InterPro" id="IPR001845">
    <property type="entry name" value="HTH_ArsR_DNA-bd_dom"/>
</dbReference>
<comment type="caution">
    <text evidence="5">The sequence shown here is derived from an EMBL/GenBank/DDBJ whole genome shotgun (WGS) entry which is preliminary data.</text>
</comment>
<dbReference type="AlphaFoldDB" id="A0A1F5ZQF3"/>
<dbReference type="PRINTS" id="PR00778">
    <property type="entry name" value="HTHARSR"/>
</dbReference>
<gene>
    <name evidence="5" type="ORF">A2773_02145</name>
</gene>
<dbReference type="Pfam" id="PF12840">
    <property type="entry name" value="HTH_20"/>
    <property type="match status" value="1"/>
</dbReference>
<reference evidence="5 6" key="1">
    <citation type="journal article" date="2016" name="Nat. Commun.">
        <title>Thousands of microbial genomes shed light on interconnected biogeochemical processes in an aquifer system.</title>
        <authorList>
            <person name="Anantharaman K."/>
            <person name="Brown C.T."/>
            <person name="Hug L.A."/>
            <person name="Sharon I."/>
            <person name="Castelle C.J."/>
            <person name="Probst A.J."/>
            <person name="Thomas B.C."/>
            <person name="Singh A."/>
            <person name="Wilkins M.J."/>
            <person name="Karaoz U."/>
            <person name="Brodie E.L."/>
            <person name="Williams K.H."/>
            <person name="Hubbard S.S."/>
            <person name="Banfield J.F."/>
        </authorList>
    </citation>
    <scope>NUCLEOTIDE SEQUENCE [LARGE SCALE GENOMIC DNA]</scope>
</reference>
<keyword evidence="3" id="KW-0804">Transcription</keyword>
<evidence type="ECO:0000256" key="2">
    <source>
        <dbReference type="ARBA" id="ARBA00023125"/>
    </source>
</evidence>
<feature type="domain" description="HTH arsR-type" evidence="4">
    <location>
        <begin position="1"/>
        <end position="84"/>
    </location>
</feature>
<proteinExistence type="predicted"/>
<evidence type="ECO:0000259" key="4">
    <source>
        <dbReference type="PROSITE" id="PS50987"/>
    </source>
</evidence>
<dbReference type="InterPro" id="IPR036388">
    <property type="entry name" value="WH-like_DNA-bd_sf"/>
</dbReference>
<dbReference type="GO" id="GO:0003677">
    <property type="term" value="F:DNA binding"/>
    <property type="evidence" value="ECO:0007669"/>
    <property type="project" value="UniProtKB-KW"/>
</dbReference>